<protein>
    <submittedName>
        <fullName evidence="7">BMA-COL-79</fullName>
    </submittedName>
</protein>
<keyword evidence="3" id="KW-0812">Transmembrane</keyword>
<evidence type="ECO:0000313" key="7">
    <source>
        <dbReference type="WBParaSite" id="Bm7739b.1"/>
    </source>
</evidence>
<dbReference type="PROSITE" id="PS51257">
    <property type="entry name" value="PROKAR_LIPOPROTEIN"/>
    <property type="match status" value="1"/>
</dbReference>
<name>A0A4E9ETM9_BRUMA</name>
<feature type="region of interest" description="Disordered" evidence="2">
    <location>
        <begin position="156"/>
        <end position="186"/>
    </location>
</feature>
<feature type="region of interest" description="Disordered" evidence="2">
    <location>
        <begin position="254"/>
        <end position="390"/>
    </location>
</feature>
<reference evidence="6" key="1">
    <citation type="journal article" date="2007" name="Science">
        <title>Draft genome of the filarial nematode parasite Brugia malayi.</title>
        <authorList>
            <person name="Ghedin E."/>
            <person name="Wang S."/>
            <person name="Spiro D."/>
            <person name="Caler E."/>
            <person name="Zhao Q."/>
            <person name="Crabtree J."/>
            <person name="Allen J.E."/>
            <person name="Delcher A.L."/>
            <person name="Guiliano D.B."/>
            <person name="Miranda-Saavedra D."/>
            <person name="Angiuoli S.V."/>
            <person name="Creasy T."/>
            <person name="Amedeo P."/>
            <person name="Haas B."/>
            <person name="El-Sayed N.M."/>
            <person name="Wortman J.R."/>
            <person name="Feldblyum T."/>
            <person name="Tallon L."/>
            <person name="Schatz M."/>
            <person name="Shumway M."/>
            <person name="Koo H."/>
            <person name="Salzberg S.L."/>
            <person name="Schobel S."/>
            <person name="Pertea M."/>
            <person name="Pop M."/>
            <person name="White O."/>
            <person name="Barton G.J."/>
            <person name="Carlow C.K."/>
            <person name="Crawford M.J."/>
            <person name="Daub J."/>
            <person name="Dimmic M.W."/>
            <person name="Estes C.F."/>
            <person name="Foster J.M."/>
            <person name="Ganatra M."/>
            <person name="Gregory W.F."/>
            <person name="Johnson N.M."/>
            <person name="Jin J."/>
            <person name="Komuniecki R."/>
            <person name="Korf I."/>
            <person name="Kumar S."/>
            <person name="Laney S."/>
            <person name="Li B.W."/>
            <person name="Li W."/>
            <person name="Lindblom T.H."/>
            <person name="Lustigman S."/>
            <person name="Ma D."/>
            <person name="Maina C.V."/>
            <person name="Martin D.M."/>
            <person name="McCarter J.P."/>
            <person name="McReynolds L."/>
            <person name="Mitreva M."/>
            <person name="Nutman T.B."/>
            <person name="Parkinson J."/>
            <person name="Peregrin-Alvarez J.M."/>
            <person name="Poole C."/>
            <person name="Ren Q."/>
            <person name="Saunders L."/>
            <person name="Sluder A.E."/>
            <person name="Smith K."/>
            <person name="Stanke M."/>
            <person name="Unnasch T.R."/>
            <person name="Ware J."/>
            <person name="Wei A.D."/>
            <person name="Weil G."/>
            <person name="Williams D.J."/>
            <person name="Zhang Y."/>
            <person name="Williams S.A."/>
            <person name="Fraser-Liggett C."/>
            <person name="Slatko B."/>
            <person name="Blaxter M.L."/>
            <person name="Scott A.L."/>
        </authorList>
    </citation>
    <scope>NUCLEOTIDE SEQUENCE</scope>
    <source>
        <strain evidence="6">FR3</strain>
    </source>
</reference>
<dbReference type="PANTHER" id="PTHR24637">
    <property type="entry name" value="COLLAGEN"/>
    <property type="match status" value="1"/>
</dbReference>
<dbReference type="KEGG" id="bmy:BM_BM7739"/>
<dbReference type="Proteomes" id="UP000006672">
    <property type="component" value="Unassembled WGS sequence"/>
</dbReference>
<evidence type="ECO:0000313" key="5">
    <source>
        <dbReference type="EMBL" id="VIO87211.1"/>
    </source>
</evidence>
<keyword evidence="3" id="KW-1133">Transmembrane helix</keyword>
<accession>A0A5S6PVK4</accession>
<evidence type="ECO:0000313" key="6">
    <source>
        <dbReference type="Proteomes" id="UP000006672"/>
    </source>
</evidence>
<dbReference type="InterPro" id="IPR002486">
    <property type="entry name" value="Col_cuticle_N"/>
</dbReference>
<organism evidence="5">
    <name type="scientific">Brugia malayi</name>
    <name type="common">Filarial nematode worm</name>
    <dbReference type="NCBI Taxonomy" id="6279"/>
    <lineage>
        <taxon>Eukaryota</taxon>
        <taxon>Metazoa</taxon>
        <taxon>Ecdysozoa</taxon>
        <taxon>Nematoda</taxon>
        <taxon>Chromadorea</taxon>
        <taxon>Rhabditida</taxon>
        <taxon>Spirurina</taxon>
        <taxon>Spiruromorpha</taxon>
        <taxon>Filarioidea</taxon>
        <taxon>Onchocercidae</taxon>
        <taxon>Brugia</taxon>
    </lineage>
</organism>
<dbReference type="WBParaSite" id="Bm7739b.1">
    <property type="protein sequence ID" value="Bm7739b.1"/>
    <property type="gene ID" value="WBGene00228000"/>
</dbReference>
<keyword evidence="1" id="KW-0677">Repeat</keyword>
<gene>
    <name evidence="5 7" type="primary">Bm7739</name>
    <name evidence="5" type="ORF">BM_BM7739</name>
</gene>
<dbReference type="GeneID" id="6102359"/>
<dbReference type="EMBL" id="CAAKNF010000196">
    <property type="protein sequence ID" value="VIO87211.1"/>
    <property type="molecule type" value="Genomic_DNA"/>
</dbReference>
<accession>A0A4E9ETM9</accession>
<reference evidence="7" key="3">
    <citation type="submission" date="2019-12" db="UniProtKB">
        <authorList>
            <consortium name="WormBaseParasite"/>
        </authorList>
    </citation>
    <scope>IDENTIFICATION</scope>
</reference>
<dbReference type="InterPro" id="IPR008160">
    <property type="entry name" value="Collagen"/>
</dbReference>
<dbReference type="GO" id="GO:0042302">
    <property type="term" value="F:structural constituent of cuticle"/>
    <property type="evidence" value="ECO:0007669"/>
    <property type="project" value="InterPro"/>
</dbReference>
<evidence type="ECO:0000256" key="1">
    <source>
        <dbReference type="ARBA" id="ARBA00022737"/>
    </source>
</evidence>
<proteinExistence type="predicted"/>
<dbReference type="SMART" id="SM01088">
    <property type="entry name" value="Col_cuticle_N"/>
    <property type="match status" value="1"/>
</dbReference>
<keyword evidence="6" id="KW-1185">Reference proteome</keyword>
<dbReference type="OrthoDB" id="6380629at2759"/>
<feature type="domain" description="Nematode cuticle collagen N-terminal" evidence="4">
    <location>
        <begin position="24"/>
        <end position="76"/>
    </location>
</feature>
<dbReference type="Pfam" id="PF01484">
    <property type="entry name" value="Col_cuticle_N"/>
    <property type="match status" value="1"/>
</dbReference>
<feature type="compositionally biased region" description="Basic and acidic residues" evidence="2">
    <location>
        <begin position="368"/>
        <end position="377"/>
    </location>
</feature>
<keyword evidence="3" id="KW-0472">Membrane</keyword>
<feature type="transmembrane region" description="Helical" evidence="3">
    <location>
        <begin position="25"/>
        <end position="47"/>
    </location>
</feature>
<dbReference type="PANTHER" id="PTHR24637:SF282">
    <property type="entry name" value="CUTICLE COLLAGEN SQT-1"/>
    <property type="match status" value="1"/>
</dbReference>
<feature type="compositionally biased region" description="Pro residues" evidence="2">
    <location>
        <begin position="350"/>
        <end position="362"/>
    </location>
</feature>
<dbReference type="Pfam" id="PF01391">
    <property type="entry name" value="Collagen"/>
    <property type="match status" value="2"/>
</dbReference>
<feature type="compositionally biased region" description="Low complexity" evidence="2">
    <location>
        <begin position="129"/>
        <end position="138"/>
    </location>
</feature>
<dbReference type="AlphaFoldDB" id="A0A4E9ETM9"/>
<dbReference type="RefSeq" id="XP_001898925.2">
    <property type="nucleotide sequence ID" value="XM_001898890.2"/>
</dbReference>
<feature type="compositionally biased region" description="Basic and acidic residues" evidence="2">
    <location>
        <begin position="90"/>
        <end position="114"/>
    </location>
</feature>
<dbReference type="CTD" id="6102359"/>
<sequence>MENSNIRNKFLEILYLARMFRIPPITFTVSVLSACVLTVCLIAMVYIKWDIQDAYKSLDTEMHHFKVITDDLWDDLIILGQNPSKRRQRRYNEKGSDSIHEYGNHPTEISHDKASLVTSNTEGQHDSRTSVPPSSTDSSTLLELYKFKSPGDRNKGLDQFFKPVAGSSLPNIDGEQKTKGSPPSGPQLTDICKCAKGNSCPVGLPGSKGPPGHTGLSGIPGIDGQPGKDVENMSPLHNEAPCYHCPRGLPGIPGAVGKPGLRGVAGAKGQSGVPGRNGQPGPPGEPGSAGPVGKDGEMGPPGSRGLDVHHLVGRPGSKGSRGPLGPAGPPGDKGAEGQTGKAGPQGLPGSPGPAGLPGPQGPIGPEGEEGRPGKDAEYCPCPSRRPNIMHHERKEHKAAITLYSYGDNDGRSVSGGSTYKKL</sequence>
<evidence type="ECO:0000256" key="2">
    <source>
        <dbReference type="SAM" id="MobiDB-lite"/>
    </source>
</evidence>
<evidence type="ECO:0000256" key="3">
    <source>
        <dbReference type="SAM" id="Phobius"/>
    </source>
</evidence>
<reference evidence="5" key="2">
    <citation type="submission" date="2019-04" db="EMBL/GenBank/DDBJ databases">
        <authorList>
            <person name="Howe K."/>
            <person name="Paulini M."/>
            <person name="Williams G."/>
        </authorList>
    </citation>
    <scope>NUCLEOTIDE SEQUENCE [LARGE SCALE GENOMIC DNA]</scope>
    <source>
        <strain evidence="5">FR3</strain>
    </source>
</reference>
<evidence type="ECO:0000259" key="4">
    <source>
        <dbReference type="SMART" id="SM01088"/>
    </source>
</evidence>
<feature type="region of interest" description="Disordered" evidence="2">
    <location>
        <begin position="87"/>
        <end position="138"/>
    </location>
</feature>